<sequence length="220" mass="24519">MLRFEAAVATSKVVISRPLGIIQGLIDDTRQSYVSFQKQVSAGLRSPADNIYDQVRQQYESALYPHFSGEIIFGSLTLSGRGITPYGPYAMVLRTEMIKRRTTVFEENPHKFISKHRLLGNEPLSAGYRADWEGRSRLAATKLQPDLTPNTSEEDFPGILQKDVGDTGEGDFIEAHIYGSINRNAIESVVGPKPKVRADRIIWDAVVQRLNNAGIEARTI</sequence>
<evidence type="ECO:0000313" key="2">
    <source>
        <dbReference type="Proteomes" id="UP000678281"/>
    </source>
</evidence>
<name>A0A942EAD8_9HYPH</name>
<organism evidence="1 2">
    <name type="scientific">Devosia litorisediminis</name>
    <dbReference type="NCBI Taxonomy" id="2829817"/>
    <lineage>
        <taxon>Bacteria</taxon>
        <taxon>Pseudomonadati</taxon>
        <taxon>Pseudomonadota</taxon>
        <taxon>Alphaproteobacteria</taxon>
        <taxon>Hyphomicrobiales</taxon>
        <taxon>Devosiaceae</taxon>
        <taxon>Devosia</taxon>
    </lineage>
</organism>
<dbReference type="AlphaFoldDB" id="A0A942EAD8"/>
<protein>
    <submittedName>
        <fullName evidence="1">Uncharacterized protein</fullName>
    </submittedName>
</protein>
<keyword evidence="2" id="KW-1185">Reference proteome</keyword>
<dbReference type="RefSeq" id="WP_212657330.1">
    <property type="nucleotide sequence ID" value="NZ_JAGXTP010000001.1"/>
</dbReference>
<accession>A0A942EAD8</accession>
<proteinExistence type="predicted"/>
<reference evidence="1" key="1">
    <citation type="submission" date="2021-04" db="EMBL/GenBank/DDBJ databases">
        <title>Devosia litorisediminis sp. nov., isolated from a sand dune.</title>
        <authorList>
            <person name="Park S."/>
            <person name="Yoon J.-H."/>
        </authorList>
    </citation>
    <scope>NUCLEOTIDE SEQUENCE</scope>
    <source>
        <strain evidence="1">BSSL-BM10</strain>
    </source>
</reference>
<dbReference type="EMBL" id="JAGXTP010000001">
    <property type="protein sequence ID" value="MBS3847729.1"/>
    <property type="molecule type" value="Genomic_DNA"/>
</dbReference>
<dbReference type="Proteomes" id="UP000678281">
    <property type="component" value="Unassembled WGS sequence"/>
</dbReference>
<gene>
    <name evidence="1" type="ORF">KD146_03360</name>
</gene>
<evidence type="ECO:0000313" key="1">
    <source>
        <dbReference type="EMBL" id="MBS3847729.1"/>
    </source>
</evidence>
<comment type="caution">
    <text evidence="1">The sequence shown here is derived from an EMBL/GenBank/DDBJ whole genome shotgun (WGS) entry which is preliminary data.</text>
</comment>